<accession>A0A2W4RGC6</accession>
<evidence type="ECO:0000313" key="4">
    <source>
        <dbReference type="Proteomes" id="UP000249396"/>
    </source>
</evidence>
<gene>
    <name evidence="3" type="ORF">DM484_06865</name>
</gene>
<reference evidence="3 4" key="1">
    <citation type="journal article" date="2018" name="Aquat. Microb. Ecol.">
        <title>Gammaproteobacterial methanotrophs dominate.</title>
        <authorList>
            <person name="Rissanen A.J."/>
            <person name="Saarenheimo J."/>
            <person name="Tiirola M."/>
            <person name="Peura S."/>
            <person name="Aalto S.L."/>
            <person name="Karvinen A."/>
            <person name="Nykanen H."/>
        </authorList>
    </citation>
    <scope>NUCLEOTIDE SEQUENCE [LARGE SCALE GENOMIC DNA]</scope>
    <source>
        <strain evidence="3">AMbin10</strain>
    </source>
</reference>
<feature type="domain" description="DUF7680" evidence="2">
    <location>
        <begin position="20"/>
        <end position="156"/>
    </location>
</feature>
<proteinExistence type="predicted"/>
<evidence type="ECO:0000313" key="3">
    <source>
        <dbReference type="EMBL" id="PZN82193.1"/>
    </source>
</evidence>
<dbReference type="AlphaFoldDB" id="A0A2W4RGC6"/>
<name>A0A2W4RGC6_9GAMM</name>
<evidence type="ECO:0000259" key="2">
    <source>
        <dbReference type="Pfam" id="PF24728"/>
    </source>
</evidence>
<dbReference type="Proteomes" id="UP000249396">
    <property type="component" value="Unassembled WGS sequence"/>
</dbReference>
<dbReference type="InterPro" id="IPR056097">
    <property type="entry name" value="DUF7680"/>
</dbReference>
<evidence type="ECO:0000256" key="1">
    <source>
        <dbReference type="SAM" id="MobiDB-lite"/>
    </source>
</evidence>
<dbReference type="Pfam" id="PF24728">
    <property type="entry name" value="DUF7680"/>
    <property type="match status" value="1"/>
</dbReference>
<feature type="region of interest" description="Disordered" evidence="1">
    <location>
        <begin position="1"/>
        <end position="21"/>
    </location>
</feature>
<comment type="caution">
    <text evidence="3">The sequence shown here is derived from an EMBL/GenBank/DDBJ whole genome shotgun (WGS) entry which is preliminary data.</text>
</comment>
<protein>
    <recommendedName>
        <fullName evidence="2">DUF7680 domain-containing protein</fullName>
    </recommendedName>
</protein>
<organism evidence="3 4">
    <name type="scientific">Candidatus Methylumidiphilus alinenensis</name>
    <dbReference type="NCBI Taxonomy" id="2202197"/>
    <lineage>
        <taxon>Bacteria</taxon>
        <taxon>Pseudomonadati</taxon>
        <taxon>Pseudomonadota</taxon>
        <taxon>Gammaproteobacteria</taxon>
        <taxon>Methylococcales</taxon>
        <taxon>Candidatus Methylumidiphilus</taxon>
    </lineage>
</organism>
<sequence length="164" mass="18080">MTANSDRLKPVQTHASAPKYELRTRQHGLGDNEFEICQLPSPASPQLAAPLRVAGLRGRNLELVEHRVLKRLAQAGVKLGTARADSTGYALAEDLALSLGLLFRALAPMRNRDNIRAVADGIEAMGREEAAYWLGMAMHRKNPRRVLTALRFLMTEPSKTRASI</sequence>
<dbReference type="EMBL" id="QJPH01000230">
    <property type="protein sequence ID" value="PZN82193.1"/>
    <property type="molecule type" value="Genomic_DNA"/>
</dbReference>